<evidence type="ECO:0000313" key="1">
    <source>
        <dbReference type="EMBL" id="MPN28974.1"/>
    </source>
</evidence>
<comment type="caution">
    <text evidence="1">The sequence shown here is derived from an EMBL/GenBank/DDBJ whole genome shotgun (WGS) entry which is preliminary data.</text>
</comment>
<dbReference type="EMBL" id="VSSQ01079445">
    <property type="protein sequence ID" value="MPN28974.1"/>
    <property type="molecule type" value="Genomic_DNA"/>
</dbReference>
<dbReference type="InterPro" id="IPR038690">
    <property type="entry name" value="NusG_2_sf"/>
</dbReference>
<protein>
    <submittedName>
        <fullName evidence="1">Uncharacterized protein</fullName>
    </submittedName>
</protein>
<name>A0A645GY62_9ZZZZ</name>
<reference evidence="1" key="1">
    <citation type="submission" date="2019-08" db="EMBL/GenBank/DDBJ databases">
        <authorList>
            <person name="Kucharzyk K."/>
            <person name="Murdoch R.W."/>
            <person name="Higgins S."/>
            <person name="Loffler F."/>
        </authorList>
    </citation>
    <scope>NUCLEOTIDE SEQUENCE</scope>
</reference>
<dbReference type="Pfam" id="PF07009">
    <property type="entry name" value="NusG_II"/>
    <property type="match status" value="1"/>
</dbReference>
<organism evidence="1">
    <name type="scientific">bioreactor metagenome</name>
    <dbReference type="NCBI Taxonomy" id="1076179"/>
    <lineage>
        <taxon>unclassified sequences</taxon>
        <taxon>metagenomes</taxon>
        <taxon>ecological metagenomes</taxon>
    </lineage>
</organism>
<dbReference type="Gene3D" id="2.60.320.10">
    <property type="entry name" value="N-utilization substance G protein NusG, insert domain"/>
    <property type="match status" value="1"/>
</dbReference>
<gene>
    <name evidence="1" type="ORF">SDC9_176421</name>
</gene>
<accession>A0A645GY62</accession>
<dbReference type="CDD" id="cd09911">
    <property type="entry name" value="Lin0431_like"/>
    <property type="match status" value="1"/>
</dbReference>
<proteinExistence type="predicted"/>
<sequence length="132" mass="14321">MKKGDKILFVIVIAVLLIMSAGTYAYKLAFKDKDKIAVIKADGKVVKTINLSKLKGTEKFDIKEGEHFNTIIVEKDKISIIDADCPDKVCIKTGWISDAGESIVCLPNKLIVSIEGGETSDKAPTDIDGASY</sequence>
<dbReference type="AlphaFoldDB" id="A0A645GY62"/>